<dbReference type="RefSeq" id="XP_040667863.1">
    <property type="nucleotide sequence ID" value="XM_040806972.1"/>
</dbReference>
<dbReference type="InterPro" id="IPR002401">
    <property type="entry name" value="Cyt_P450_E_grp-I"/>
</dbReference>
<evidence type="ECO:0000256" key="4">
    <source>
        <dbReference type="ARBA" id="ARBA00023002"/>
    </source>
</evidence>
<dbReference type="AlphaFoldDB" id="A0A1L9PKS3"/>
<name>A0A1L9PKS3_ASPVE</name>
<dbReference type="InterPro" id="IPR017972">
    <property type="entry name" value="Cyt_P450_CS"/>
</dbReference>
<keyword evidence="5 6" id="KW-0408">Iron</keyword>
<dbReference type="Pfam" id="PF00067">
    <property type="entry name" value="p450"/>
    <property type="match status" value="1"/>
</dbReference>
<keyword evidence="8" id="KW-0472">Membrane</keyword>
<dbReference type="GO" id="GO:0016705">
    <property type="term" value="F:oxidoreductase activity, acting on paired donors, with incorporation or reduction of molecular oxygen"/>
    <property type="evidence" value="ECO:0007669"/>
    <property type="project" value="InterPro"/>
</dbReference>
<keyword evidence="8" id="KW-1133">Transmembrane helix</keyword>
<dbReference type="FunFam" id="1.10.630.10:FF:000113">
    <property type="entry name" value="Cytochrome P450 monooxygenase, putative"/>
    <property type="match status" value="1"/>
</dbReference>
<dbReference type="Gene3D" id="1.10.630.10">
    <property type="entry name" value="Cytochrome P450"/>
    <property type="match status" value="1"/>
</dbReference>
<dbReference type="SUPFAM" id="SSF48264">
    <property type="entry name" value="Cytochrome P450"/>
    <property type="match status" value="1"/>
</dbReference>
<evidence type="ECO:0000256" key="8">
    <source>
        <dbReference type="SAM" id="Phobius"/>
    </source>
</evidence>
<keyword evidence="10" id="KW-1185">Reference proteome</keyword>
<evidence type="ECO:0000256" key="6">
    <source>
        <dbReference type="PIRSR" id="PIRSR602401-1"/>
    </source>
</evidence>
<protein>
    <recommendedName>
        <fullName evidence="11">Cytochrome P450 monooxygenase</fullName>
    </recommendedName>
</protein>
<dbReference type="CDD" id="cd11060">
    <property type="entry name" value="CYP57A1-like"/>
    <property type="match status" value="1"/>
</dbReference>
<dbReference type="PANTHER" id="PTHR24305">
    <property type="entry name" value="CYTOCHROME P450"/>
    <property type="match status" value="1"/>
</dbReference>
<evidence type="ECO:0000256" key="5">
    <source>
        <dbReference type="ARBA" id="ARBA00023004"/>
    </source>
</evidence>
<evidence type="ECO:0000256" key="1">
    <source>
        <dbReference type="ARBA" id="ARBA00001971"/>
    </source>
</evidence>
<dbReference type="OrthoDB" id="3934656at2759"/>
<dbReference type="GeneID" id="63722483"/>
<dbReference type="PANTHER" id="PTHR24305:SF85">
    <property type="entry name" value="P450, PUTATIVE (EUROFUNG)-RELATED"/>
    <property type="match status" value="1"/>
</dbReference>
<evidence type="ECO:0000256" key="7">
    <source>
        <dbReference type="RuleBase" id="RU000461"/>
    </source>
</evidence>
<dbReference type="PRINTS" id="PR00385">
    <property type="entry name" value="P450"/>
</dbReference>
<comment type="similarity">
    <text evidence="2 7">Belongs to the cytochrome P450 family.</text>
</comment>
<organism evidence="9 10">
    <name type="scientific">Aspergillus versicolor CBS 583.65</name>
    <dbReference type="NCBI Taxonomy" id="1036611"/>
    <lineage>
        <taxon>Eukaryota</taxon>
        <taxon>Fungi</taxon>
        <taxon>Dikarya</taxon>
        <taxon>Ascomycota</taxon>
        <taxon>Pezizomycotina</taxon>
        <taxon>Eurotiomycetes</taxon>
        <taxon>Eurotiomycetidae</taxon>
        <taxon>Eurotiales</taxon>
        <taxon>Aspergillaceae</taxon>
        <taxon>Aspergillus</taxon>
        <taxon>Aspergillus subgen. Nidulantes</taxon>
    </lineage>
</organism>
<keyword evidence="8" id="KW-0812">Transmembrane</keyword>
<dbReference type="STRING" id="1036611.A0A1L9PKS3"/>
<evidence type="ECO:0000313" key="9">
    <source>
        <dbReference type="EMBL" id="OJJ02101.1"/>
    </source>
</evidence>
<feature type="transmembrane region" description="Helical" evidence="8">
    <location>
        <begin position="6"/>
        <end position="26"/>
    </location>
</feature>
<proteinExistence type="inferred from homology"/>
<dbReference type="GO" id="GO:0005506">
    <property type="term" value="F:iron ion binding"/>
    <property type="evidence" value="ECO:0007669"/>
    <property type="project" value="InterPro"/>
</dbReference>
<gene>
    <name evidence="9" type="ORF">ASPVEDRAFT_132884</name>
</gene>
<dbReference type="GO" id="GO:0004497">
    <property type="term" value="F:monooxygenase activity"/>
    <property type="evidence" value="ECO:0007669"/>
    <property type="project" value="UniProtKB-KW"/>
</dbReference>
<dbReference type="PROSITE" id="PS00086">
    <property type="entry name" value="CYTOCHROME_P450"/>
    <property type="match status" value="1"/>
</dbReference>
<keyword evidence="6 7" id="KW-0349">Heme</keyword>
<dbReference type="PRINTS" id="PR00463">
    <property type="entry name" value="EP450I"/>
</dbReference>
<dbReference type="InterPro" id="IPR001128">
    <property type="entry name" value="Cyt_P450"/>
</dbReference>
<dbReference type="GO" id="GO:0044550">
    <property type="term" value="P:secondary metabolite biosynthetic process"/>
    <property type="evidence" value="ECO:0007669"/>
    <property type="project" value="UniProtKB-ARBA"/>
</dbReference>
<dbReference type="GO" id="GO:0020037">
    <property type="term" value="F:heme binding"/>
    <property type="evidence" value="ECO:0007669"/>
    <property type="project" value="InterPro"/>
</dbReference>
<evidence type="ECO:0000313" key="10">
    <source>
        <dbReference type="Proteomes" id="UP000184073"/>
    </source>
</evidence>
<feature type="binding site" description="axial binding residue" evidence="6">
    <location>
        <position position="471"/>
    </location>
    <ligand>
        <name>heme</name>
        <dbReference type="ChEBI" id="CHEBI:30413"/>
    </ligand>
    <ligandPart>
        <name>Fe</name>
        <dbReference type="ChEBI" id="CHEBI:18248"/>
    </ligandPart>
</feature>
<sequence length="530" mass="60797">MGLGELVLAQLTLTNLVLGYLAYIVVKFIYQIVYYRFFHPLSVFPGPFWASVTRLWIAWHNAQETELAVVYEATKKYGIVLSREFYYLSWLSPVVRVTPTLLLVSDPTKLPEIYHRNADKTGHYITGSFGETESIFNMRSHKTHAAYRKYAAGPYSFSSVKRMEPLIDVRIKDWLAKLDERFVRSGESFDFSWWAVYMAYDIISEVGFGAPFGFVEKGEDVGGLIQGFHDGLPAFGLLARLHPFTSWIKTTFLKKYMVAKPEDDSGIGVLMRFRDRLIEQRVQDLKSTKDFSRIDLLQTFLEARTEDGQPLTMDYIKAEILLVLLAGADTTGTVFQALIHYLLTHQGVYERMMEEVDAAFKNGLVSNENPQYQEILENLPYFVACVRETLRMCPPAPNIFPRYVSEPGLDLYGKIAPAGTEISCNPWVIQRDPAIFGKDAEEFNPDRWMDAERTKLMNKYMMTFGYGARVCLGRDIAMMELFKGPLQFFRHYKPSQVPGKPEAKFVIKGGIGFWRDMWITIDKRPLVTAQ</sequence>
<comment type="cofactor">
    <cofactor evidence="1 6">
        <name>heme</name>
        <dbReference type="ChEBI" id="CHEBI:30413"/>
    </cofactor>
</comment>
<dbReference type="Proteomes" id="UP000184073">
    <property type="component" value="Unassembled WGS sequence"/>
</dbReference>
<reference evidence="10" key="1">
    <citation type="journal article" date="2017" name="Genome Biol.">
        <title>Comparative genomics reveals high biological diversity and specific adaptations in the industrially and medically important fungal genus Aspergillus.</title>
        <authorList>
            <person name="de Vries R.P."/>
            <person name="Riley R."/>
            <person name="Wiebenga A."/>
            <person name="Aguilar-Osorio G."/>
            <person name="Amillis S."/>
            <person name="Uchima C.A."/>
            <person name="Anderluh G."/>
            <person name="Asadollahi M."/>
            <person name="Askin M."/>
            <person name="Barry K."/>
            <person name="Battaglia E."/>
            <person name="Bayram O."/>
            <person name="Benocci T."/>
            <person name="Braus-Stromeyer S.A."/>
            <person name="Caldana C."/>
            <person name="Canovas D."/>
            <person name="Cerqueira G.C."/>
            <person name="Chen F."/>
            <person name="Chen W."/>
            <person name="Choi C."/>
            <person name="Clum A."/>
            <person name="Dos Santos R.A."/>
            <person name="Damasio A.R."/>
            <person name="Diallinas G."/>
            <person name="Emri T."/>
            <person name="Fekete E."/>
            <person name="Flipphi M."/>
            <person name="Freyberg S."/>
            <person name="Gallo A."/>
            <person name="Gournas C."/>
            <person name="Habgood R."/>
            <person name="Hainaut M."/>
            <person name="Harispe M.L."/>
            <person name="Henrissat B."/>
            <person name="Hilden K.S."/>
            <person name="Hope R."/>
            <person name="Hossain A."/>
            <person name="Karabika E."/>
            <person name="Karaffa L."/>
            <person name="Karanyi Z."/>
            <person name="Krasevec N."/>
            <person name="Kuo A."/>
            <person name="Kusch H."/>
            <person name="LaButti K."/>
            <person name="Lagendijk E.L."/>
            <person name="Lapidus A."/>
            <person name="Levasseur A."/>
            <person name="Lindquist E."/>
            <person name="Lipzen A."/>
            <person name="Logrieco A.F."/>
            <person name="MacCabe A."/>
            <person name="Maekelae M.R."/>
            <person name="Malavazi I."/>
            <person name="Melin P."/>
            <person name="Meyer V."/>
            <person name="Mielnichuk N."/>
            <person name="Miskei M."/>
            <person name="Molnar A.P."/>
            <person name="Mule G."/>
            <person name="Ngan C.Y."/>
            <person name="Orejas M."/>
            <person name="Orosz E."/>
            <person name="Ouedraogo J.P."/>
            <person name="Overkamp K.M."/>
            <person name="Park H.-S."/>
            <person name="Perrone G."/>
            <person name="Piumi F."/>
            <person name="Punt P.J."/>
            <person name="Ram A.F."/>
            <person name="Ramon A."/>
            <person name="Rauscher S."/>
            <person name="Record E."/>
            <person name="Riano-Pachon D.M."/>
            <person name="Robert V."/>
            <person name="Roehrig J."/>
            <person name="Ruller R."/>
            <person name="Salamov A."/>
            <person name="Salih N.S."/>
            <person name="Samson R.A."/>
            <person name="Sandor E."/>
            <person name="Sanguinetti M."/>
            <person name="Schuetze T."/>
            <person name="Sepcic K."/>
            <person name="Shelest E."/>
            <person name="Sherlock G."/>
            <person name="Sophianopoulou V."/>
            <person name="Squina F.M."/>
            <person name="Sun H."/>
            <person name="Susca A."/>
            <person name="Todd R.B."/>
            <person name="Tsang A."/>
            <person name="Unkles S.E."/>
            <person name="van de Wiele N."/>
            <person name="van Rossen-Uffink D."/>
            <person name="Oliveira J.V."/>
            <person name="Vesth T.C."/>
            <person name="Visser J."/>
            <person name="Yu J.-H."/>
            <person name="Zhou M."/>
            <person name="Andersen M.R."/>
            <person name="Archer D.B."/>
            <person name="Baker S.E."/>
            <person name="Benoit I."/>
            <person name="Brakhage A.A."/>
            <person name="Braus G.H."/>
            <person name="Fischer R."/>
            <person name="Frisvad J.C."/>
            <person name="Goldman G.H."/>
            <person name="Houbraken J."/>
            <person name="Oakley B."/>
            <person name="Pocsi I."/>
            <person name="Scazzocchio C."/>
            <person name="Seiboth B."/>
            <person name="vanKuyk P.A."/>
            <person name="Wortman J."/>
            <person name="Dyer P.S."/>
            <person name="Grigoriev I.V."/>
        </authorList>
    </citation>
    <scope>NUCLEOTIDE SEQUENCE [LARGE SCALE GENOMIC DNA]</scope>
    <source>
        <strain evidence="10">CBS 583.65</strain>
    </source>
</reference>
<accession>A0A1L9PKS3</accession>
<keyword evidence="7" id="KW-0503">Monooxygenase</keyword>
<dbReference type="VEuPathDB" id="FungiDB:ASPVEDRAFT_132884"/>
<evidence type="ECO:0000256" key="2">
    <source>
        <dbReference type="ARBA" id="ARBA00010617"/>
    </source>
</evidence>
<dbReference type="EMBL" id="KV878129">
    <property type="protein sequence ID" value="OJJ02101.1"/>
    <property type="molecule type" value="Genomic_DNA"/>
</dbReference>
<dbReference type="InterPro" id="IPR036396">
    <property type="entry name" value="Cyt_P450_sf"/>
</dbReference>
<keyword evidence="4 7" id="KW-0560">Oxidoreductase</keyword>
<dbReference type="InterPro" id="IPR050121">
    <property type="entry name" value="Cytochrome_P450_monoxygenase"/>
</dbReference>
<keyword evidence="3 6" id="KW-0479">Metal-binding</keyword>
<evidence type="ECO:0000256" key="3">
    <source>
        <dbReference type="ARBA" id="ARBA00022723"/>
    </source>
</evidence>
<evidence type="ECO:0008006" key="11">
    <source>
        <dbReference type="Google" id="ProtNLM"/>
    </source>
</evidence>